<comment type="caution">
    <text evidence="1">The sequence shown here is derived from an EMBL/GenBank/DDBJ whole genome shotgun (WGS) entry which is preliminary data.</text>
</comment>
<dbReference type="SUPFAM" id="SSF52047">
    <property type="entry name" value="RNI-like"/>
    <property type="match status" value="1"/>
</dbReference>
<dbReference type="InterPro" id="IPR032675">
    <property type="entry name" value="LRR_dom_sf"/>
</dbReference>
<protein>
    <submittedName>
        <fullName evidence="1">Uncharacterized protein</fullName>
    </submittedName>
</protein>
<organism evidence="1 2">
    <name type="scientific">Rhizophagus clarus</name>
    <dbReference type="NCBI Taxonomy" id="94130"/>
    <lineage>
        <taxon>Eukaryota</taxon>
        <taxon>Fungi</taxon>
        <taxon>Fungi incertae sedis</taxon>
        <taxon>Mucoromycota</taxon>
        <taxon>Glomeromycotina</taxon>
        <taxon>Glomeromycetes</taxon>
        <taxon>Glomerales</taxon>
        <taxon>Glomeraceae</taxon>
        <taxon>Rhizophagus</taxon>
    </lineage>
</organism>
<proteinExistence type="predicted"/>
<evidence type="ECO:0000313" key="1">
    <source>
        <dbReference type="EMBL" id="GES90123.1"/>
    </source>
</evidence>
<dbReference type="EMBL" id="BLAL01000193">
    <property type="protein sequence ID" value="GES90123.1"/>
    <property type="molecule type" value="Genomic_DNA"/>
</dbReference>
<reference evidence="1" key="1">
    <citation type="submission" date="2019-10" db="EMBL/GenBank/DDBJ databases">
        <title>Conservation and host-specific expression of non-tandemly repeated heterogenous ribosome RNA gene in arbuscular mycorrhizal fungi.</title>
        <authorList>
            <person name="Maeda T."/>
            <person name="Kobayashi Y."/>
            <person name="Nakagawa T."/>
            <person name="Ezawa T."/>
            <person name="Yamaguchi K."/>
            <person name="Bino T."/>
            <person name="Nishimoto Y."/>
            <person name="Shigenobu S."/>
            <person name="Kawaguchi M."/>
        </authorList>
    </citation>
    <scope>NUCLEOTIDE SEQUENCE</scope>
    <source>
        <strain evidence="1">HR1</strain>
    </source>
</reference>
<dbReference type="Proteomes" id="UP000615446">
    <property type="component" value="Unassembled WGS sequence"/>
</dbReference>
<sequence>MIYIERLPVILKILRVYLSEHTTKLKSLSLIKCPKLITENCLSIGLTSLDSLKMNNCSEFKNIFDLSTLPKLERLSLIGCSALTTFDSSSTGLINLEISNCSQLLEHQNSNLSYSILLQI</sequence>
<gene>
    <name evidence="1" type="ORF">RCL2_001699100</name>
</gene>
<dbReference type="AlphaFoldDB" id="A0A8H3QS37"/>
<dbReference type="Gene3D" id="3.80.10.10">
    <property type="entry name" value="Ribonuclease Inhibitor"/>
    <property type="match status" value="1"/>
</dbReference>
<accession>A0A8H3QS37</accession>
<evidence type="ECO:0000313" key="2">
    <source>
        <dbReference type="Proteomes" id="UP000615446"/>
    </source>
</evidence>
<name>A0A8H3QS37_9GLOM</name>